<feature type="binding site" evidence="11">
    <location>
        <begin position="125"/>
        <end position="127"/>
    </location>
    <ligand>
        <name>FMN</name>
        <dbReference type="ChEBI" id="CHEBI:58210"/>
    </ligand>
</feature>
<protein>
    <recommendedName>
        <fullName evidence="3 11">Chorismate synthase</fullName>
        <shortName evidence="11">CS</shortName>
        <ecNumber evidence="3 11">4.2.3.5</ecNumber>
    </recommendedName>
    <alternativeName>
        <fullName evidence="11">5-enolpyruvylshikimate-3-phosphate phospholyase</fullName>
    </alternativeName>
</protein>
<feature type="binding site" evidence="11">
    <location>
        <position position="53"/>
    </location>
    <ligand>
        <name>NADP(+)</name>
        <dbReference type="ChEBI" id="CHEBI:58349"/>
    </ligand>
</feature>
<accession>A0ABR7HM91</accession>
<evidence type="ECO:0000256" key="6">
    <source>
        <dbReference type="ARBA" id="ARBA00022643"/>
    </source>
</evidence>
<dbReference type="Proteomes" id="UP000636755">
    <property type="component" value="Unassembled WGS sequence"/>
</dbReference>
<dbReference type="PIRSF" id="PIRSF001456">
    <property type="entry name" value="Chorismate_synth"/>
    <property type="match status" value="1"/>
</dbReference>
<feature type="binding site" evidence="11">
    <location>
        <position position="331"/>
    </location>
    <ligand>
        <name>FMN</name>
        <dbReference type="ChEBI" id="CHEBI:58210"/>
    </ligand>
</feature>
<dbReference type="InterPro" id="IPR000453">
    <property type="entry name" value="Chorismate_synth"/>
</dbReference>
<reference evidence="13 14" key="1">
    <citation type="submission" date="2020-08" db="EMBL/GenBank/DDBJ databases">
        <title>Genome public.</title>
        <authorList>
            <person name="Liu C."/>
            <person name="Sun Q."/>
        </authorList>
    </citation>
    <scope>NUCLEOTIDE SEQUENCE [LARGE SCALE GENOMIC DNA]</scope>
    <source>
        <strain evidence="13 14">NSJ-71</strain>
    </source>
</reference>
<dbReference type="HAMAP" id="MF_00300">
    <property type="entry name" value="Chorismate_synth"/>
    <property type="match status" value="1"/>
</dbReference>
<dbReference type="Gene3D" id="3.60.150.10">
    <property type="entry name" value="Chorismate synthase AroC"/>
    <property type="match status" value="1"/>
</dbReference>
<evidence type="ECO:0000256" key="12">
    <source>
        <dbReference type="RuleBase" id="RU000605"/>
    </source>
</evidence>
<dbReference type="PROSITE" id="PS00788">
    <property type="entry name" value="CHORISMATE_SYNTHASE_2"/>
    <property type="match status" value="1"/>
</dbReference>
<keyword evidence="4 11" id="KW-0028">Amino-acid biosynthesis</keyword>
<organism evidence="13 14">
    <name type="scientific">Ruminococcus intestinalis</name>
    <dbReference type="NCBI Taxonomy" id="2763066"/>
    <lineage>
        <taxon>Bacteria</taxon>
        <taxon>Bacillati</taxon>
        <taxon>Bacillota</taxon>
        <taxon>Clostridia</taxon>
        <taxon>Eubacteriales</taxon>
        <taxon>Oscillospiraceae</taxon>
        <taxon>Ruminococcus</taxon>
    </lineage>
</organism>
<keyword evidence="14" id="KW-1185">Reference proteome</keyword>
<evidence type="ECO:0000256" key="8">
    <source>
        <dbReference type="ARBA" id="ARBA00022857"/>
    </source>
</evidence>
<dbReference type="RefSeq" id="WP_186935715.1">
    <property type="nucleotide sequence ID" value="NZ_JACOPS010000004.1"/>
</dbReference>
<keyword evidence="5 11" id="KW-0285">Flavoprotein</keyword>
<evidence type="ECO:0000256" key="3">
    <source>
        <dbReference type="ARBA" id="ARBA00013036"/>
    </source>
</evidence>
<dbReference type="PANTHER" id="PTHR21085:SF0">
    <property type="entry name" value="CHORISMATE SYNTHASE"/>
    <property type="match status" value="1"/>
</dbReference>
<evidence type="ECO:0000256" key="9">
    <source>
        <dbReference type="ARBA" id="ARBA00023141"/>
    </source>
</evidence>
<dbReference type="Pfam" id="PF01264">
    <property type="entry name" value="Chorismate_synt"/>
    <property type="match status" value="1"/>
</dbReference>
<dbReference type="CDD" id="cd07304">
    <property type="entry name" value="Chorismate_synthase"/>
    <property type="match status" value="1"/>
</dbReference>
<comment type="caution">
    <text evidence="13">The sequence shown here is derived from an EMBL/GenBank/DDBJ whole genome shotgun (WGS) entry which is preliminary data.</text>
</comment>
<dbReference type="NCBIfam" id="TIGR00033">
    <property type="entry name" value="aroC"/>
    <property type="match status" value="1"/>
</dbReference>
<evidence type="ECO:0000256" key="4">
    <source>
        <dbReference type="ARBA" id="ARBA00022605"/>
    </source>
</evidence>
<dbReference type="NCBIfam" id="NF003793">
    <property type="entry name" value="PRK05382.1"/>
    <property type="match status" value="1"/>
</dbReference>
<keyword evidence="9 11" id="KW-0057">Aromatic amino acid biosynthesis</keyword>
<keyword evidence="6 11" id="KW-0288">FMN</keyword>
<evidence type="ECO:0000256" key="2">
    <source>
        <dbReference type="ARBA" id="ARBA00008014"/>
    </source>
</evidence>
<evidence type="ECO:0000256" key="1">
    <source>
        <dbReference type="ARBA" id="ARBA00005044"/>
    </source>
</evidence>
<dbReference type="InterPro" id="IPR020541">
    <property type="entry name" value="Chorismate_synthase_CS"/>
</dbReference>
<evidence type="ECO:0000313" key="14">
    <source>
        <dbReference type="Proteomes" id="UP000636755"/>
    </source>
</evidence>
<comment type="caution">
    <text evidence="11">Lacks conserved residue(s) required for the propagation of feature annotation.</text>
</comment>
<dbReference type="PROSITE" id="PS00787">
    <property type="entry name" value="CHORISMATE_SYNTHASE_1"/>
    <property type="match status" value="1"/>
</dbReference>
<feature type="binding site" evidence="11">
    <location>
        <position position="289"/>
    </location>
    <ligand>
        <name>FMN</name>
        <dbReference type="ChEBI" id="CHEBI:58210"/>
    </ligand>
</feature>
<dbReference type="GO" id="GO:0004107">
    <property type="term" value="F:chorismate synthase activity"/>
    <property type="evidence" value="ECO:0007669"/>
    <property type="project" value="UniProtKB-EC"/>
</dbReference>
<evidence type="ECO:0000256" key="5">
    <source>
        <dbReference type="ARBA" id="ARBA00022630"/>
    </source>
</evidence>
<dbReference type="SUPFAM" id="SSF103263">
    <property type="entry name" value="Chorismate synthase, AroC"/>
    <property type="match status" value="1"/>
</dbReference>
<dbReference type="EC" id="4.2.3.5" evidence="3 11"/>
<gene>
    <name evidence="11 13" type="primary">aroC</name>
    <name evidence="13" type="ORF">H8R91_08815</name>
</gene>
<comment type="pathway">
    <text evidence="1 11 12">Metabolic intermediate biosynthesis; chorismate biosynthesis; chorismate from D-erythrose 4-phosphate and phosphoenolpyruvate: step 7/7.</text>
</comment>
<dbReference type="InterPro" id="IPR035904">
    <property type="entry name" value="Chorismate_synth_AroC_sf"/>
</dbReference>
<comment type="function">
    <text evidence="11">Catalyzes the anti-1,4-elimination of the C-3 phosphate and the C-6 proR hydrogen from 5-enolpyruvylshikimate-3-phosphate (EPSP) to yield chorismate, which is the branch point compound that serves as the starting substrate for the three terminal pathways of aromatic amino acid biosynthesis. This reaction introduces a second double bond into the aromatic ring system.</text>
</comment>
<evidence type="ECO:0000256" key="11">
    <source>
        <dbReference type="HAMAP-Rule" id="MF_00300"/>
    </source>
</evidence>
<evidence type="ECO:0000256" key="7">
    <source>
        <dbReference type="ARBA" id="ARBA00022827"/>
    </source>
</evidence>
<keyword evidence="10 11" id="KW-0456">Lyase</keyword>
<keyword evidence="8 11" id="KW-0521">NADP</keyword>
<comment type="catalytic activity">
    <reaction evidence="11 12">
        <text>5-O-(1-carboxyvinyl)-3-phosphoshikimate = chorismate + phosphate</text>
        <dbReference type="Rhea" id="RHEA:21020"/>
        <dbReference type="ChEBI" id="CHEBI:29748"/>
        <dbReference type="ChEBI" id="CHEBI:43474"/>
        <dbReference type="ChEBI" id="CHEBI:57701"/>
        <dbReference type="EC" id="4.2.3.5"/>
    </reaction>
</comment>
<evidence type="ECO:0000256" key="10">
    <source>
        <dbReference type="ARBA" id="ARBA00023239"/>
    </source>
</evidence>
<dbReference type="PANTHER" id="PTHR21085">
    <property type="entry name" value="CHORISMATE SYNTHASE"/>
    <property type="match status" value="1"/>
</dbReference>
<evidence type="ECO:0000313" key="13">
    <source>
        <dbReference type="EMBL" id="MBC5728613.1"/>
    </source>
</evidence>
<feature type="binding site" evidence="11">
    <location>
        <position position="47"/>
    </location>
    <ligand>
        <name>NADP(+)</name>
        <dbReference type="ChEBI" id="CHEBI:58349"/>
    </ligand>
</feature>
<name>A0ABR7HM91_9FIRM</name>
<sequence>MSSTYGEKIKISVFGESHGNGIGVVIDGLPAGVKIDMDKVLVQMSRRAPGKDKTATPRKESDLPKVLSGMLGDTLTGAPLCAVIENTNTKSGDYGNLLNCPRPGHSDYTAYVKYNASNDIRGGGHFSGRLTAPIVFAGAICRQILEEKGIKIAAHIASIGNVNDKSFNPVSIDDKLINKLSNSSFALIDDSVEEKMRAEVESARLAQDSIGGTIECAVSGIEAGIGEPMFEGVEGVIAKAVFGVPAIKGIEFGKGFELSKMRGSQSNDPFEYKDGKVVTKTNNCGGILGGITNGMPVIFRAGVKPTPSISKEQDTVDLQKKENAKLVIKGRHDPCIVPRAVPVIEAVTAVAILNLL</sequence>
<comment type="cofactor">
    <cofactor evidence="11 12">
        <name>FMNH2</name>
        <dbReference type="ChEBI" id="CHEBI:57618"/>
    </cofactor>
    <text evidence="11 12">Reduced FMN (FMNH(2)).</text>
</comment>
<dbReference type="PROSITE" id="PS00789">
    <property type="entry name" value="CHORISMATE_SYNTHASE_3"/>
    <property type="match status" value="1"/>
</dbReference>
<keyword evidence="7 11" id="KW-0274">FAD</keyword>
<comment type="subunit">
    <text evidence="11">Homotetramer.</text>
</comment>
<proteinExistence type="inferred from homology"/>
<comment type="similarity">
    <text evidence="2 11 12">Belongs to the chorismate synthase family.</text>
</comment>
<feature type="binding site" evidence="11">
    <location>
        <begin position="304"/>
        <end position="308"/>
    </location>
    <ligand>
        <name>FMN</name>
        <dbReference type="ChEBI" id="CHEBI:58210"/>
    </ligand>
</feature>
<dbReference type="EMBL" id="JACOPS010000004">
    <property type="protein sequence ID" value="MBC5728613.1"/>
    <property type="molecule type" value="Genomic_DNA"/>
</dbReference>